<keyword evidence="4" id="KW-1185">Reference proteome</keyword>
<gene>
    <name evidence="3" type="ORF">K4A83_17780</name>
</gene>
<evidence type="ECO:0000313" key="3">
    <source>
        <dbReference type="EMBL" id="MCW6038107.1"/>
    </source>
</evidence>
<dbReference type="Proteomes" id="UP001526426">
    <property type="component" value="Unassembled WGS sequence"/>
</dbReference>
<dbReference type="InterPro" id="IPR001296">
    <property type="entry name" value="Glyco_trans_1"/>
</dbReference>
<dbReference type="Pfam" id="PF00534">
    <property type="entry name" value="Glycos_transf_1"/>
    <property type="match status" value="1"/>
</dbReference>
<evidence type="ECO:0000259" key="2">
    <source>
        <dbReference type="Pfam" id="PF13439"/>
    </source>
</evidence>
<reference evidence="3 4" key="1">
    <citation type="submission" date="2021-08" db="EMBL/GenBank/DDBJ databases">
        <title>Draft genome sequence of Spirulina subsalsa with high tolerance to salinity and hype-accumulation of phycocyanin.</title>
        <authorList>
            <person name="Pei H."/>
            <person name="Jiang L."/>
        </authorList>
    </citation>
    <scope>NUCLEOTIDE SEQUENCE [LARGE SCALE GENOMIC DNA]</scope>
    <source>
        <strain evidence="3 4">FACHB-351</strain>
    </source>
</reference>
<dbReference type="GO" id="GO:0016757">
    <property type="term" value="F:glycosyltransferase activity"/>
    <property type="evidence" value="ECO:0007669"/>
    <property type="project" value="UniProtKB-KW"/>
</dbReference>
<evidence type="ECO:0000313" key="4">
    <source>
        <dbReference type="Proteomes" id="UP001526426"/>
    </source>
</evidence>
<dbReference type="InterPro" id="IPR028098">
    <property type="entry name" value="Glyco_trans_4-like_N"/>
</dbReference>
<dbReference type="Gene3D" id="3.40.50.2000">
    <property type="entry name" value="Glycogen Phosphorylase B"/>
    <property type="match status" value="2"/>
</dbReference>
<evidence type="ECO:0000259" key="1">
    <source>
        <dbReference type="Pfam" id="PF00534"/>
    </source>
</evidence>
<dbReference type="EMBL" id="JAIHOM010000110">
    <property type="protein sequence ID" value="MCW6038107.1"/>
    <property type="molecule type" value="Genomic_DNA"/>
</dbReference>
<proteinExistence type="predicted"/>
<dbReference type="Pfam" id="PF13439">
    <property type="entry name" value="Glyco_transf_4"/>
    <property type="match status" value="1"/>
</dbReference>
<keyword evidence="3" id="KW-0328">Glycosyltransferase</keyword>
<feature type="domain" description="Glycosyltransferase subfamily 4-like N-terminal" evidence="2">
    <location>
        <begin position="27"/>
        <end position="184"/>
    </location>
</feature>
<keyword evidence="3" id="KW-0808">Transferase</keyword>
<dbReference type="RefSeq" id="WP_265266003.1">
    <property type="nucleotide sequence ID" value="NZ_JAIHOM010000110.1"/>
</dbReference>
<protein>
    <submittedName>
        <fullName evidence="3">Glycosyltransferase</fullName>
        <ecNumber evidence="3">2.4.-.-</ecNumber>
    </submittedName>
</protein>
<feature type="domain" description="Glycosyl transferase family 1" evidence="1">
    <location>
        <begin position="203"/>
        <end position="350"/>
    </location>
</feature>
<dbReference type="PANTHER" id="PTHR45871">
    <property type="entry name" value="N-ACETYLGLUCOSAMINYL-PHOSPHATIDYLINOSITOL BIOSYNTHETIC PROTEIN"/>
    <property type="match status" value="1"/>
</dbReference>
<name>A0ABT3L9B4_9CYAN</name>
<dbReference type="EC" id="2.4.-.-" evidence="3"/>
<dbReference type="SUPFAM" id="SSF53756">
    <property type="entry name" value="UDP-Glycosyltransferase/glycogen phosphorylase"/>
    <property type="match status" value="1"/>
</dbReference>
<accession>A0ABT3L9B4</accession>
<organism evidence="3 4">
    <name type="scientific">Spirulina subsalsa FACHB-351</name>
    <dbReference type="NCBI Taxonomy" id="234711"/>
    <lineage>
        <taxon>Bacteria</taxon>
        <taxon>Bacillati</taxon>
        <taxon>Cyanobacteriota</taxon>
        <taxon>Cyanophyceae</taxon>
        <taxon>Spirulinales</taxon>
        <taxon>Spirulinaceae</taxon>
        <taxon>Spirulina</taxon>
    </lineage>
</organism>
<dbReference type="PANTHER" id="PTHR45871:SF1">
    <property type="entry name" value="PHOSPHATIDYLINOSITOL N-ACETYLGLUCOSAMINYLTRANSFERASE SUBUNIT A"/>
    <property type="match status" value="1"/>
</dbReference>
<sequence>MKSAINFKPLNQPHFHLWCPDIFEFKGGIQVYSAFLLTALQELYPKGKYQVILKHDRRSSPEFSFLPNTHFHFTGQIPLPWRTWVFAARITFLALVDRPDLIIATHVNFTVVADWLKRWFGIPYWVVVHGVEAWNLEKPSLQRALHHADRVVSVSGYTRDRLLGEQQLDPRQIALLPNTFDATRFHITPKPQFLLQRYHLTAHQPIILTVARLDSSQPYKGYDKILHALPRLRQVFPDVHYLIVGKGCDRLRIEQLIESLHLQDCVTLTGFIPDEELCDHYNLCDVFAMPSLGEGFGIVYLEALACGKPTLGGNQDGAIDALCHGELGVLVNPESVEEIAQALLDILQKNINNPLLYQPQKLRDKVIEVYGFRSFKQALGDIFRGTKVRFRGARVE</sequence>
<comment type="caution">
    <text evidence="3">The sequence shown here is derived from an EMBL/GenBank/DDBJ whole genome shotgun (WGS) entry which is preliminary data.</text>
</comment>